<evidence type="ECO:0000256" key="1">
    <source>
        <dbReference type="ARBA" id="ARBA00006484"/>
    </source>
</evidence>
<sequence length="258" mass="26974">MASKGVALITGAAQGIGRAIALRLAGDGFNVALNDVKSKASLLQSLSKEIEAKGRKAHFVTGDISVEDQVKQMAGETASSLGSLDVMVANAAMYQFKPLLEMSVQDMDQLHSVNVRGLMLCYKHAATQMIGQGHGGRIIGATSVAGRQGFVGHTAYCAAKYAVRGVTQVAAAELGKHDITVNAYAPGLITTEMLDAVDTGMKDLHGLSSWVDAAATTFPIARRGTPEEVASLVSFLASRDAGYITGQTYDINGGSYYG</sequence>
<reference evidence="5 6" key="1">
    <citation type="submission" date="2019-02" db="EMBL/GenBank/DDBJ databases">
        <title>Genome sequencing of the rare red list fungi Hericium alpestre (H. flagellum).</title>
        <authorList>
            <person name="Buettner E."/>
            <person name="Kellner H."/>
        </authorList>
    </citation>
    <scope>NUCLEOTIDE SEQUENCE [LARGE SCALE GENOMIC DNA]</scope>
    <source>
        <strain evidence="5 6">DSM 108284</strain>
    </source>
</reference>
<dbReference type="EMBL" id="SFCI01000039">
    <property type="protein sequence ID" value="TFY83286.1"/>
    <property type="molecule type" value="Genomic_DNA"/>
</dbReference>
<organism evidence="5 6">
    <name type="scientific">Hericium alpestre</name>
    <dbReference type="NCBI Taxonomy" id="135208"/>
    <lineage>
        <taxon>Eukaryota</taxon>
        <taxon>Fungi</taxon>
        <taxon>Dikarya</taxon>
        <taxon>Basidiomycota</taxon>
        <taxon>Agaricomycotina</taxon>
        <taxon>Agaricomycetes</taxon>
        <taxon>Russulales</taxon>
        <taxon>Hericiaceae</taxon>
        <taxon>Hericium</taxon>
    </lineage>
</organism>
<proteinExistence type="inferred from homology"/>
<dbReference type="AlphaFoldDB" id="A0A4Z0A871"/>
<dbReference type="GO" id="GO:0032787">
    <property type="term" value="P:monocarboxylic acid metabolic process"/>
    <property type="evidence" value="ECO:0007669"/>
    <property type="project" value="UniProtKB-ARBA"/>
</dbReference>
<dbReference type="InterPro" id="IPR050259">
    <property type="entry name" value="SDR"/>
</dbReference>
<comment type="catalytic activity">
    <reaction evidence="4">
        <text>a (3R)-hydroxyacyl-[ACP] + NADP(+) = a 3-oxoacyl-[ACP] + NADPH + H(+)</text>
        <dbReference type="Rhea" id="RHEA:17397"/>
        <dbReference type="Rhea" id="RHEA-COMP:9916"/>
        <dbReference type="Rhea" id="RHEA-COMP:9945"/>
        <dbReference type="ChEBI" id="CHEBI:15378"/>
        <dbReference type="ChEBI" id="CHEBI:57783"/>
        <dbReference type="ChEBI" id="CHEBI:58349"/>
        <dbReference type="ChEBI" id="CHEBI:78776"/>
        <dbReference type="ChEBI" id="CHEBI:78827"/>
        <dbReference type="EC" id="1.1.1.100"/>
    </reaction>
</comment>
<evidence type="ECO:0000256" key="4">
    <source>
        <dbReference type="ARBA" id="ARBA00048508"/>
    </source>
</evidence>
<dbReference type="FunFam" id="3.40.50.720:FF:000084">
    <property type="entry name" value="Short-chain dehydrogenase reductase"/>
    <property type="match status" value="1"/>
</dbReference>
<protein>
    <recommendedName>
        <fullName evidence="2">3-oxoacyl-[acyl-carrier-protein] reductase</fullName>
        <ecNumber evidence="2">1.1.1.100</ecNumber>
    </recommendedName>
</protein>
<dbReference type="PROSITE" id="PS00061">
    <property type="entry name" value="ADH_SHORT"/>
    <property type="match status" value="1"/>
</dbReference>
<dbReference type="STRING" id="135208.A0A4Z0A871"/>
<dbReference type="OrthoDB" id="498125at2759"/>
<dbReference type="PANTHER" id="PTHR42879">
    <property type="entry name" value="3-OXOACYL-(ACYL-CARRIER-PROTEIN) REDUCTASE"/>
    <property type="match status" value="1"/>
</dbReference>
<dbReference type="InterPro" id="IPR036291">
    <property type="entry name" value="NAD(P)-bd_dom_sf"/>
</dbReference>
<dbReference type="PANTHER" id="PTHR42879:SF2">
    <property type="entry name" value="3-OXOACYL-[ACYL-CARRIER-PROTEIN] REDUCTASE FABG"/>
    <property type="match status" value="1"/>
</dbReference>
<dbReference type="Gene3D" id="3.40.50.720">
    <property type="entry name" value="NAD(P)-binding Rossmann-like Domain"/>
    <property type="match status" value="1"/>
</dbReference>
<dbReference type="InterPro" id="IPR020904">
    <property type="entry name" value="Sc_DH/Rdtase_CS"/>
</dbReference>
<dbReference type="GO" id="GO:0004316">
    <property type="term" value="F:3-oxoacyl-[acyl-carrier-protein] reductase (NADPH) activity"/>
    <property type="evidence" value="ECO:0007669"/>
    <property type="project" value="UniProtKB-EC"/>
</dbReference>
<comment type="caution">
    <text evidence="5">The sequence shown here is derived from an EMBL/GenBank/DDBJ whole genome shotgun (WGS) entry which is preliminary data.</text>
</comment>
<dbReference type="InterPro" id="IPR002347">
    <property type="entry name" value="SDR_fam"/>
</dbReference>
<dbReference type="Pfam" id="PF13561">
    <property type="entry name" value="adh_short_C2"/>
    <property type="match status" value="1"/>
</dbReference>
<accession>A0A4Z0A871</accession>
<name>A0A4Z0A871_9AGAM</name>
<keyword evidence="6" id="KW-1185">Reference proteome</keyword>
<dbReference type="PRINTS" id="PR00081">
    <property type="entry name" value="GDHRDH"/>
</dbReference>
<dbReference type="PRINTS" id="PR00080">
    <property type="entry name" value="SDRFAMILY"/>
</dbReference>
<dbReference type="EC" id="1.1.1.100" evidence="2"/>
<evidence type="ECO:0000256" key="2">
    <source>
        <dbReference type="ARBA" id="ARBA00012948"/>
    </source>
</evidence>
<gene>
    <name evidence="5" type="ORF">EWM64_g715</name>
</gene>
<dbReference type="SUPFAM" id="SSF51735">
    <property type="entry name" value="NAD(P)-binding Rossmann-fold domains"/>
    <property type="match status" value="1"/>
</dbReference>
<evidence type="ECO:0000313" key="5">
    <source>
        <dbReference type="EMBL" id="TFY83286.1"/>
    </source>
</evidence>
<evidence type="ECO:0000256" key="3">
    <source>
        <dbReference type="ARBA" id="ARBA00022857"/>
    </source>
</evidence>
<dbReference type="Proteomes" id="UP000298061">
    <property type="component" value="Unassembled WGS sequence"/>
</dbReference>
<evidence type="ECO:0000313" key="6">
    <source>
        <dbReference type="Proteomes" id="UP000298061"/>
    </source>
</evidence>
<keyword evidence="3" id="KW-0521">NADP</keyword>
<comment type="similarity">
    <text evidence="1">Belongs to the short-chain dehydrogenases/reductases (SDR) family.</text>
</comment>